<comment type="caution">
    <text evidence="7">The sequence shown here is derived from an EMBL/GenBank/DDBJ whole genome shotgun (WGS) entry which is preliminary data.</text>
</comment>
<keyword evidence="2 5" id="KW-0690">Ribosome biogenesis</keyword>
<dbReference type="CDD" id="cd16964">
    <property type="entry name" value="YqgF"/>
    <property type="match status" value="1"/>
</dbReference>
<dbReference type="PANTHER" id="PTHR33317">
    <property type="entry name" value="POLYNUCLEOTIDYL TRANSFERASE, RIBONUCLEASE H-LIKE SUPERFAMILY PROTEIN"/>
    <property type="match status" value="1"/>
</dbReference>
<accession>A0A0S7XSF4</accession>
<sequence length="147" mass="16550">MSRILGIDFGERRIGLAISDALGITAQGLPTLDTKKTKDIFTHLENIIKEKNVTKVVVGMPKNMNGTIGPKGMEVTEFMQELTKKTKIEVIPWDERLTSAQSLKAMREMGTKQKHKEVTDRISATLILQSYLDSAKHLDDLRRNNEV</sequence>
<reference evidence="7 8" key="1">
    <citation type="journal article" date="2015" name="Microbiome">
        <title>Genomic resolution of linkages in carbon, nitrogen, and sulfur cycling among widespread estuary sediment bacteria.</title>
        <authorList>
            <person name="Baker B.J."/>
            <person name="Lazar C.S."/>
            <person name="Teske A.P."/>
            <person name="Dick G.J."/>
        </authorList>
    </citation>
    <scope>NUCLEOTIDE SEQUENCE [LARGE SCALE GENOMIC DNA]</scope>
    <source>
        <strain evidence="7">DG_54_3</strain>
    </source>
</reference>
<keyword evidence="3 5" id="KW-0540">Nuclease</keyword>
<evidence type="ECO:0000256" key="4">
    <source>
        <dbReference type="ARBA" id="ARBA00022801"/>
    </source>
</evidence>
<dbReference type="Gene3D" id="3.30.420.140">
    <property type="entry name" value="YqgF/RNase H-like domain"/>
    <property type="match status" value="1"/>
</dbReference>
<comment type="function">
    <text evidence="5">Could be a nuclease involved in processing of the 5'-end of pre-16S rRNA.</text>
</comment>
<gene>
    <name evidence="7" type="ORF">AMJ44_10225</name>
</gene>
<dbReference type="AlphaFoldDB" id="A0A0S7XSF4"/>
<evidence type="ECO:0000256" key="1">
    <source>
        <dbReference type="ARBA" id="ARBA00022490"/>
    </source>
</evidence>
<dbReference type="PATRIC" id="fig|1703775.3.peg.695"/>
<name>A0A0S7XSF4_UNCSA</name>
<dbReference type="EMBL" id="LIZX01000118">
    <property type="protein sequence ID" value="KPJ65410.1"/>
    <property type="molecule type" value="Genomic_DNA"/>
</dbReference>
<dbReference type="GO" id="GO:0005829">
    <property type="term" value="C:cytosol"/>
    <property type="evidence" value="ECO:0007669"/>
    <property type="project" value="TreeGrafter"/>
</dbReference>
<dbReference type="InterPro" id="IPR037027">
    <property type="entry name" value="YqgF/RNaseH-like_dom_sf"/>
</dbReference>
<keyword evidence="1 5" id="KW-0963">Cytoplasm</keyword>
<evidence type="ECO:0000313" key="8">
    <source>
        <dbReference type="Proteomes" id="UP000051861"/>
    </source>
</evidence>
<dbReference type="EC" id="3.1.-.-" evidence="5"/>
<feature type="domain" description="YqgF/RNase H-like" evidence="6">
    <location>
        <begin position="2"/>
        <end position="102"/>
    </location>
</feature>
<dbReference type="InterPro" id="IPR012337">
    <property type="entry name" value="RNaseH-like_sf"/>
</dbReference>
<keyword evidence="4 5" id="KW-0378">Hydrolase</keyword>
<dbReference type="PANTHER" id="PTHR33317:SF4">
    <property type="entry name" value="POLYNUCLEOTIDYL TRANSFERASE, RIBONUCLEASE H-LIKE SUPERFAMILY PROTEIN"/>
    <property type="match status" value="1"/>
</dbReference>
<dbReference type="Proteomes" id="UP000051861">
    <property type="component" value="Unassembled WGS sequence"/>
</dbReference>
<evidence type="ECO:0000313" key="7">
    <source>
        <dbReference type="EMBL" id="KPJ65410.1"/>
    </source>
</evidence>
<dbReference type="Pfam" id="PF03652">
    <property type="entry name" value="RuvX"/>
    <property type="match status" value="1"/>
</dbReference>
<dbReference type="InterPro" id="IPR005227">
    <property type="entry name" value="YqgF"/>
</dbReference>
<dbReference type="NCBIfam" id="TIGR00250">
    <property type="entry name" value="RNAse_H_YqgF"/>
    <property type="match status" value="1"/>
</dbReference>
<evidence type="ECO:0000256" key="3">
    <source>
        <dbReference type="ARBA" id="ARBA00022722"/>
    </source>
</evidence>
<evidence type="ECO:0000256" key="2">
    <source>
        <dbReference type="ARBA" id="ARBA00022517"/>
    </source>
</evidence>
<dbReference type="InterPro" id="IPR006641">
    <property type="entry name" value="YqgF/RNaseH-like_dom"/>
</dbReference>
<dbReference type="HAMAP" id="MF_00651">
    <property type="entry name" value="Nuclease_YqgF"/>
    <property type="match status" value="1"/>
</dbReference>
<proteinExistence type="inferred from homology"/>
<comment type="subcellular location">
    <subcellularLocation>
        <location evidence="5">Cytoplasm</location>
    </subcellularLocation>
</comment>
<dbReference type="GO" id="GO:0000967">
    <property type="term" value="P:rRNA 5'-end processing"/>
    <property type="evidence" value="ECO:0007669"/>
    <property type="project" value="UniProtKB-UniRule"/>
</dbReference>
<evidence type="ECO:0000256" key="5">
    <source>
        <dbReference type="HAMAP-Rule" id="MF_00651"/>
    </source>
</evidence>
<dbReference type="GO" id="GO:0016788">
    <property type="term" value="F:hydrolase activity, acting on ester bonds"/>
    <property type="evidence" value="ECO:0007669"/>
    <property type="project" value="UniProtKB-UniRule"/>
</dbReference>
<dbReference type="GO" id="GO:0004518">
    <property type="term" value="F:nuclease activity"/>
    <property type="evidence" value="ECO:0007669"/>
    <property type="project" value="UniProtKB-KW"/>
</dbReference>
<comment type="similarity">
    <text evidence="5">Belongs to the YqgF HJR family.</text>
</comment>
<dbReference type="SMART" id="SM00732">
    <property type="entry name" value="YqgFc"/>
    <property type="match status" value="1"/>
</dbReference>
<evidence type="ECO:0000259" key="6">
    <source>
        <dbReference type="SMART" id="SM00732"/>
    </source>
</evidence>
<protein>
    <recommendedName>
        <fullName evidence="5">Putative pre-16S rRNA nuclease</fullName>
        <ecNumber evidence="5">3.1.-.-</ecNumber>
    </recommendedName>
</protein>
<organism evidence="7 8">
    <name type="scientific">candidate division WOR-1 bacterium DG_54_3</name>
    <dbReference type="NCBI Taxonomy" id="1703775"/>
    <lineage>
        <taxon>Bacteria</taxon>
        <taxon>Bacillati</taxon>
        <taxon>Saganbacteria</taxon>
    </lineage>
</organism>
<dbReference type="SUPFAM" id="SSF53098">
    <property type="entry name" value="Ribonuclease H-like"/>
    <property type="match status" value="1"/>
</dbReference>